<dbReference type="InterPro" id="IPR001564">
    <property type="entry name" value="Nucleoside_diP_kinase"/>
</dbReference>
<dbReference type="Gene3D" id="3.30.70.141">
    <property type="entry name" value="Nucleoside diphosphate kinase-like domain"/>
    <property type="match status" value="3"/>
</dbReference>
<evidence type="ECO:0000256" key="2">
    <source>
        <dbReference type="RuleBase" id="RU004011"/>
    </source>
</evidence>
<sequence length="796" mass="88882">CRRTNSTVLSFIYHTMARKKAEIQLLREIETQEEWEEVMAMEGLWVVDVYQEWCGPCQALVGSFRRLKNELGDPLLNFAMAKADTIDALEKYRGRCEPTFLFFAGGILTSYIHGADAPKVQKVITEQLASEHKILEGAGERKEVKDPVITRAEEIEMEKLAEMEILKAIEERKGVTVAIIKPDAIAQGKLEEIIAEMKENEMEILAQEERELTTNEAKKLYANLSDETYYEELIRFMTSGPSYVMLLTRGDTGMTVVKDWKNLIGPNNVEQAKEEAPNSMRARYGEKSYLNAVHGSSSKETAAKELIMFFPSYNVPTYQKKKENIQITLALIRPEAFASKKNAIMQKIMEVGFKIVMYKEVQLSKEQAAEFYKEHEQYAYFDSLVENMCSGPILALGLAGDEAIKNWKKSLGPSNIDEAMEKAPQSLRAQFPGTSGMNQIHGSDSEEAAKDELAYFFPMEQTVAVIKPDGMTIKDEILLKIQEAGFRIAAQQEITLTSNIVDILYPNQRDQSYYEDIINFMTSAPILIMILTREGAVNGWRLEMGDVDPEAARNSSPECLRALFGKNLIRNAVHGSSNPGHVKREMQAVFGDLKFNEDGTVKGAQPNLEEAKHVIQRDTSSDDAGDDVPEFNASEDAIDTEHNVLAEEAQDTADETNNAEAELVQQTDAPEGNTQTDTPEGDTVANVDNKEPTQGTPIPDASDNGSHEIEGEKQEDRHEETDKDSQQIEQDQETDEPQAAIDRSEKIQTDEQEVGSPKEADSSSHTQEETASMLLENPEEAQVETGSVHGANETDA</sequence>
<feature type="domain" description="Thioredoxin" evidence="4">
    <location>
        <begin position="15"/>
        <end position="129"/>
    </location>
</feature>
<dbReference type="InterPro" id="IPR023005">
    <property type="entry name" value="Nucleoside_diP_kinase_AS"/>
</dbReference>
<dbReference type="PRINTS" id="PR01243">
    <property type="entry name" value="NUCDPKINASE"/>
</dbReference>
<dbReference type="PANTHER" id="PTHR46135:SF3">
    <property type="entry name" value="NME_NM23 FAMILY MEMBER 8"/>
    <property type="match status" value="1"/>
</dbReference>
<comment type="similarity">
    <text evidence="1 2">Belongs to the NDK family.</text>
</comment>
<dbReference type="PANTHER" id="PTHR46135">
    <property type="entry name" value="NME/NM23 FAMILY MEMBER 8"/>
    <property type="match status" value="1"/>
</dbReference>
<gene>
    <name evidence="5" type="primary">ORF104184</name>
</gene>
<evidence type="ECO:0000313" key="5">
    <source>
        <dbReference type="EMBL" id="CEK77351.1"/>
    </source>
</evidence>
<feature type="non-terminal residue" evidence="5">
    <location>
        <position position="1"/>
    </location>
</feature>
<dbReference type="SMART" id="SM00562">
    <property type="entry name" value="NDK"/>
    <property type="match status" value="3"/>
</dbReference>
<dbReference type="GO" id="GO:0006241">
    <property type="term" value="P:CTP biosynthetic process"/>
    <property type="evidence" value="ECO:0007669"/>
    <property type="project" value="InterPro"/>
</dbReference>
<feature type="region of interest" description="Disordered" evidence="3">
    <location>
        <begin position="664"/>
        <end position="796"/>
    </location>
</feature>
<organism evidence="5">
    <name type="scientific">Arion vulgaris</name>
    <dbReference type="NCBI Taxonomy" id="1028688"/>
    <lineage>
        <taxon>Eukaryota</taxon>
        <taxon>Metazoa</taxon>
        <taxon>Spiralia</taxon>
        <taxon>Lophotrochozoa</taxon>
        <taxon>Mollusca</taxon>
        <taxon>Gastropoda</taxon>
        <taxon>Heterobranchia</taxon>
        <taxon>Euthyneura</taxon>
        <taxon>Panpulmonata</taxon>
        <taxon>Eupulmonata</taxon>
        <taxon>Stylommatophora</taxon>
        <taxon>Helicina</taxon>
        <taxon>Arionoidea</taxon>
        <taxon>Arionidae</taxon>
        <taxon>Arion</taxon>
    </lineage>
</organism>
<dbReference type="GO" id="GO:0006228">
    <property type="term" value="P:UTP biosynthetic process"/>
    <property type="evidence" value="ECO:0007669"/>
    <property type="project" value="InterPro"/>
</dbReference>
<dbReference type="SUPFAM" id="SSF52833">
    <property type="entry name" value="Thioredoxin-like"/>
    <property type="match status" value="1"/>
</dbReference>
<feature type="compositionally biased region" description="Basic and acidic residues" evidence="3">
    <location>
        <begin position="756"/>
        <end position="768"/>
    </location>
</feature>
<dbReference type="SUPFAM" id="SSF54919">
    <property type="entry name" value="Nucleoside diphosphate kinase, NDK"/>
    <property type="match status" value="3"/>
</dbReference>
<dbReference type="Gene3D" id="3.40.30.10">
    <property type="entry name" value="Glutaredoxin"/>
    <property type="match status" value="1"/>
</dbReference>
<feature type="compositionally biased region" description="Basic and acidic residues" evidence="3">
    <location>
        <begin position="705"/>
        <end position="726"/>
    </location>
</feature>
<dbReference type="PROSITE" id="PS00194">
    <property type="entry name" value="THIOREDOXIN_1"/>
    <property type="match status" value="1"/>
</dbReference>
<reference evidence="5" key="1">
    <citation type="submission" date="2014-12" db="EMBL/GenBank/DDBJ databases">
        <title>Insight into the proteome of Arion vulgaris.</title>
        <authorList>
            <person name="Aradska J."/>
            <person name="Bulat T."/>
            <person name="Smidak R."/>
            <person name="Sarate P."/>
            <person name="Gangsoo J."/>
            <person name="Sialana F."/>
            <person name="Bilban M."/>
            <person name="Lubec G."/>
        </authorList>
    </citation>
    <scope>NUCLEOTIDE SEQUENCE</scope>
    <source>
        <tissue evidence="5">Skin</tissue>
    </source>
</reference>
<dbReference type="Pfam" id="PF00085">
    <property type="entry name" value="Thioredoxin"/>
    <property type="match status" value="1"/>
</dbReference>
<dbReference type="GO" id="GO:0006183">
    <property type="term" value="P:GTP biosynthetic process"/>
    <property type="evidence" value="ECO:0007669"/>
    <property type="project" value="InterPro"/>
</dbReference>
<dbReference type="Pfam" id="PF00334">
    <property type="entry name" value="NDK"/>
    <property type="match status" value="2"/>
</dbReference>
<dbReference type="EMBL" id="HACG01030486">
    <property type="protein sequence ID" value="CEK77351.1"/>
    <property type="molecule type" value="Transcribed_RNA"/>
</dbReference>
<dbReference type="CDD" id="cd04416">
    <property type="entry name" value="NDPk_TX"/>
    <property type="match status" value="2"/>
</dbReference>
<dbReference type="GO" id="GO:0004550">
    <property type="term" value="F:nucleoside diphosphate kinase activity"/>
    <property type="evidence" value="ECO:0007669"/>
    <property type="project" value="InterPro"/>
</dbReference>
<dbReference type="InterPro" id="IPR013766">
    <property type="entry name" value="Thioredoxin_domain"/>
</dbReference>
<evidence type="ECO:0000256" key="1">
    <source>
        <dbReference type="PROSITE-ProRule" id="PRU00706"/>
    </source>
</evidence>
<dbReference type="PROSITE" id="PS00469">
    <property type="entry name" value="NDPK"/>
    <property type="match status" value="1"/>
</dbReference>
<dbReference type="InterPro" id="IPR051766">
    <property type="entry name" value="TXND_domain-containing"/>
</dbReference>
<accession>A0A0B7ABF5</accession>
<name>A0A0B7ABF5_9EUPU</name>
<feature type="compositionally biased region" description="Polar residues" evidence="3">
    <location>
        <begin position="664"/>
        <end position="678"/>
    </location>
</feature>
<protein>
    <recommendedName>
        <fullName evidence="4">Thioredoxin domain-containing protein</fullName>
    </recommendedName>
</protein>
<evidence type="ECO:0000259" key="4">
    <source>
        <dbReference type="PROSITE" id="PS51352"/>
    </source>
</evidence>
<dbReference type="InterPro" id="IPR017937">
    <property type="entry name" value="Thioredoxin_CS"/>
</dbReference>
<comment type="caution">
    <text evidence="1">Lacks conserved residue(s) required for the propagation of feature annotation.</text>
</comment>
<feature type="region of interest" description="Disordered" evidence="3">
    <location>
        <begin position="600"/>
        <end position="638"/>
    </location>
</feature>
<feature type="compositionally biased region" description="Basic and acidic residues" evidence="3">
    <location>
        <begin position="609"/>
        <end position="620"/>
    </location>
</feature>
<dbReference type="AlphaFoldDB" id="A0A0B7ABF5"/>
<dbReference type="InterPro" id="IPR034907">
    <property type="entry name" value="NDK-like_dom"/>
</dbReference>
<dbReference type="PROSITE" id="PS51374">
    <property type="entry name" value="NDPK_LIKE"/>
    <property type="match status" value="3"/>
</dbReference>
<dbReference type="InterPro" id="IPR036249">
    <property type="entry name" value="Thioredoxin-like_sf"/>
</dbReference>
<dbReference type="PROSITE" id="PS51352">
    <property type="entry name" value="THIOREDOXIN_2"/>
    <property type="match status" value="1"/>
</dbReference>
<dbReference type="InterPro" id="IPR036850">
    <property type="entry name" value="NDK-like_dom_sf"/>
</dbReference>
<proteinExistence type="inferred from homology"/>
<evidence type="ECO:0000256" key="3">
    <source>
        <dbReference type="SAM" id="MobiDB-lite"/>
    </source>
</evidence>